<evidence type="ECO:0000256" key="1">
    <source>
        <dbReference type="SAM" id="MobiDB-lite"/>
    </source>
</evidence>
<name>A0AA35J0K6_SACUV</name>
<dbReference type="EMBL" id="OX365921">
    <property type="protein sequence ID" value="CAI4044441.1"/>
    <property type="molecule type" value="Genomic_DNA"/>
</dbReference>
<feature type="compositionally biased region" description="Acidic residues" evidence="1">
    <location>
        <begin position="169"/>
        <end position="202"/>
    </location>
</feature>
<evidence type="ECO:0000313" key="4">
    <source>
        <dbReference type="Proteomes" id="UP001162090"/>
    </source>
</evidence>
<sequence>MKVIFKVMTALLACMFMIRYLVCQQSGLAHSAMDLNPICQYTGFSMDSLFQHRMLEGSPVADYLVDKYSQSIRPLIKTYPDSVLGKIMGRLYCVWLKISSFLKLNELCCTLHSKLGPLLNHLRIAWYYLKPYTDNVKNVLENPFNSSTNWMRHGSFSVNGTHGKPIFETDSETEEEEDDEDAGNVEHADNEEEDEEEFELEDEYYDRGNSQVVTAAILQDMSRIIVGSNSYAELETLEPEALKMEYEAWIKAVDSKVSRAISLLDSEIQSMFETQVLNKSTDVASRLDDLNRTFSEQLVFLDSKIKDINCTSKFDPVQNKIKYFDNSGQFELETYVTKSSITSVLKNYKLYLSNFEESLFHTLDSFLSEMAEQAEFIRLENVEVYEEWADIMISQWSQRMAYLDIRSLHLKGQYDPEYVDENHSNWRNFMKLKKKVISERNHLIEHDLDMKLILESISDFKADFHSIKEDIQAIFLQKMNTADALFKDRELKEQQEEEFVRQER</sequence>
<dbReference type="Proteomes" id="UP001162090">
    <property type="component" value="Chromosome 10"/>
</dbReference>
<keyword evidence="2" id="KW-0732">Signal</keyword>
<organism evidence="3 4">
    <name type="scientific">Saccharomyces uvarum</name>
    <name type="common">Yeast</name>
    <name type="synonym">Saccharomyces bayanus var. uvarum</name>
    <dbReference type="NCBI Taxonomy" id="230603"/>
    <lineage>
        <taxon>Eukaryota</taxon>
        <taxon>Fungi</taxon>
        <taxon>Dikarya</taxon>
        <taxon>Ascomycota</taxon>
        <taxon>Saccharomycotina</taxon>
        <taxon>Saccharomycetes</taxon>
        <taxon>Saccharomycetales</taxon>
        <taxon>Saccharomycetaceae</taxon>
        <taxon>Saccharomyces</taxon>
    </lineage>
</organism>
<evidence type="ECO:0000313" key="3">
    <source>
        <dbReference type="EMBL" id="CAI4044441.1"/>
    </source>
</evidence>
<feature type="region of interest" description="Disordered" evidence="1">
    <location>
        <begin position="161"/>
        <end position="202"/>
    </location>
</feature>
<dbReference type="AlphaFoldDB" id="A0AA35J0K6"/>
<protein>
    <recommendedName>
        <fullName evidence="5">Outer spore wall protein 7</fullName>
    </recommendedName>
</protein>
<feature type="signal peptide" evidence="2">
    <location>
        <begin position="1"/>
        <end position="23"/>
    </location>
</feature>
<accession>A0AA35J0K6</accession>
<evidence type="ECO:0008006" key="5">
    <source>
        <dbReference type="Google" id="ProtNLM"/>
    </source>
</evidence>
<proteinExistence type="predicted"/>
<reference evidence="3" key="1">
    <citation type="submission" date="2022-10" db="EMBL/GenBank/DDBJ databases">
        <authorList>
            <person name="Byrne P K."/>
        </authorList>
    </citation>
    <scope>NUCLEOTIDE SEQUENCE</scope>
    <source>
        <strain evidence="3">CBS7001</strain>
    </source>
</reference>
<evidence type="ECO:0000256" key="2">
    <source>
        <dbReference type="SAM" id="SignalP"/>
    </source>
</evidence>
<gene>
    <name evidence="3" type="primary">SUVC10G2020</name>
    <name evidence="3" type="ORF">SUVC_10G2020</name>
</gene>
<feature type="chain" id="PRO_5041391842" description="Outer spore wall protein 7" evidence="2">
    <location>
        <begin position="24"/>
        <end position="504"/>
    </location>
</feature>